<feature type="compositionally biased region" description="Polar residues" evidence="1">
    <location>
        <begin position="111"/>
        <end position="122"/>
    </location>
</feature>
<dbReference type="CDD" id="cd00118">
    <property type="entry name" value="LysM"/>
    <property type="match status" value="1"/>
</dbReference>
<evidence type="ECO:0000259" key="2">
    <source>
        <dbReference type="PROSITE" id="PS51782"/>
    </source>
</evidence>
<reference evidence="3" key="1">
    <citation type="submission" date="2021-11" db="EMBL/GenBank/DDBJ databases">
        <authorList>
            <person name="Rodrigo-Torres L."/>
            <person name="Arahal R. D."/>
            <person name="Lucena T."/>
        </authorList>
    </citation>
    <scope>NUCLEOTIDE SEQUENCE</scope>
    <source>
        <strain evidence="3">CECT 7928</strain>
    </source>
</reference>
<proteinExistence type="predicted"/>
<organism evidence="3 4">
    <name type="scientific">Vibrio marisflavi CECT 7928</name>
    <dbReference type="NCBI Taxonomy" id="634439"/>
    <lineage>
        <taxon>Bacteria</taxon>
        <taxon>Pseudomonadati</taxon>
        <taxon>Pseudomonadota</taxon>
        <taxon>Gammaproteobacteria</taxon>
        <taxon>Vibrionales</taxon>
        <taxon>Vibrionaceae</taxon>
        <taxon>Vibrio</taxon>
    </lineage>
</organism>
<feature type="domain" description="LysM" evidence="2">
    <location>
        <begin position="126"/>
        <end position="174"/>
    </location>
</feature>
<evidence type="ECO:0000313" key="4">
    <source>
        <dbReference type="Proteomes" id="UP000838748"/>
    </source>
</evidence>
<evidence type="ECO:0000313" key="3">
    <source>
        <dbReference type="EMBL" id="CAH0541616.1"/>
    </source>
</evidence>
<dbReference type="EMBL" id="CAKLDM010000002">
    <property type="protein sequence ID" value="CAH0541616.1"/>
    <property type="molecule type" value="Genomic_DNA"/>
</dbReference>
<dbReference type="PROSITE" id="PS51782">
    <property type="entry name" value="LYSM"/>
    <property type="match status" value="1"/>
</dbReference>
<name>A0ABM9A899_9VIBR</name>
<accession>A0ABM9A899</accession>
<keyword evidence="4" id="KW-1185">Reference proteome</keyword>
<dbReference type="InterPro" id="IPR007340">
    <property type="entry name" value="LysM_Opacity-associatedA"/>
</dbReference>
<evidence type="ECO:0000256" key="1">
    <source>
        <dbReference type="SAM" id="MobiDB-lite"/>
    </source>
</evidence>
<comment type="caution">
    <text evidence="3">The sequence shown here is derived from an EMBL/GenBank/DDBJ whole genome shotgun (WGS) entry which is preliminary data.</text>
</comment>
<sequence length="207" mass="23050">MNRRKKKPKQVDYLDLIKTKWAEIEWKSLTPKVKATWSELPKLHRRSLSVLVPVVFLLIVMPSPKSEDSEMAPNLNKRVAIKINPVGLSEQNTTQPETSTNKNSTSNVSSDTATSTKPSNSQTSWKDYVVKAGDTLAKIFRTNGLSMSDLNDLISVEGGSKPLSHIQKGQLIRYKLNTEGQLDMLQLEKSSGSVIFFRLSSGGFAKK</sequence>
<dbReference type="Pfam" id="PF04225">
    <property type="entry name" value="LysM_OapA"/>
    <property type="match status" value="1"/>
</dbReference>
<dbReference type="InterPro" id="IPR013731">
    <property type="entry name" value="OapA_N"/>
</dbReference>
<feature type="region of interest" description="Disordered" evidence="1">
    <location>
        <begin position="86"/>
        <end position="122"/>
    </location>
</feature>
<dbReference type="RefSeq" id="WP_237363142.1">
    <property type="nucleotide sequence ID" value="NZ_CAKLDM010000002.1"/>
</dbReference>
<gene>
    <name evidence="3" type="ORF">VMF7928_03681</name>
</gene>
<feature type="compositionally biased region" description="Low complexity" evidence="1">
    <location>
        <begin position="98"/>
        <end position="110"/>
    </location>
</feature>
<protein>
    <recommendedName>
        <fullName evidence="2">LysM domain-containing protein</fullName>
    </recommendedName>
</protein>
<dbReference type="Pfam" id="PF08525">
    <property type="entry name" value="OapA_N"/>
    <property type="match status" value="1"/>
</dbReference>
<dbReference type="Proteomes" id="UP000838748">
    <property type="component" value="Unassembled WGS sequence"/>
</dbReference>
<dbReference type="InterPro" id="IPR018392">
    <property type="entry name" value="LysM"/>
</dbReference>
<dbReference type="Gene3D" id="3.10.450.350">
    <property type="match status" value="1"/>
</dbReference>